<proteinExistence type="predicted"/>
<organism evidence="1">
    <name type="scientific">freshwater metagenome</name>
    <dbReference type="NCBI Taxonomy" id="449393"/>
    <lineage>
        <taxon>unclassified sequences</taxon>
        <taxon>metagenomes</taxon>
        <taxon>ecological metagenomes</taxon>
    </lineage>
</organism>
<sequence length="496" mass="53657">MSVEFKDPVTNKPVRSTDLARRVLAAGAKNFPELQQNILGAPNWRTWYLRLYSDLAIKEALSVKDTTEIATAGLAEFHGCLFTETGTPLKQAVLEGFDKDLVETVEIRGSGSVEKVAIDGLSGSMEQSAASWVSDGLAEPGLVQSFRYLDQNQSLNLGKDLLFAVAGAAEFAPTEHWLRWGGTVAVVARPNPSSWQKLISLARSTGGTMLVPIRKGLITKPVADLSDDEIAAVAGLDILDHYAEISSWMGQLSTKPSRRFVLGLYAYTPSVNHIRVQGVQESLASVAMEKLPANKLALSWLATPTDSAPGPASIGSRAIARFGSRSPSHIIRDSLLGLINAARGAKPKFYEGTQGEKLALIDASVQQQGPSYSFSKRTQRWRAYLAHYSGVKVSYAISPPARTNSVLRHKILRASYQGAPLFGVKPFEVKVAKSAAAAVLVRDLNDEASFTNKETTTELHSFSAIHGGLWGLAYRPRSIWIAATVLGLPALLRKGY</sequence>
<evidence type="ECO:0000313" key="1">
    <source>
        <dbReference type="EMBL" id="CAB4548743.1"/>
    </source>
</evidence>
<accession>A0A6J6CEU8</accession>
<reference evidence="1" key="1">
    <citation type="submission" date="2020-05" db="EMBL/GenBank/DDBJ databases">
        <authorList>
            <person name="Chiriac C."/>
            <person name="Salcher M."/>
            <person name="Ghai R."/>
            <person name="Kavagutti S V."/>
        </authorList>
    </citation>
    <scope>NUCLEOTIDE SEQUENCE</scope>
</reference>
<protein>
    <submittedName>
        <fullName evidence="1">Unannotated protein</fullName>
    </submittedName>
</protein>
<dbReference type="AlphaFoldDB" id="A0A6J6CEU8"/>
<gene>
    <name evidence="1" type="ORF">UFOPK1581_00019</name>
</gene>
<name>A0A6J6CEU8_9ZZZZ</name>
<dbReference type="EMBL" id="CAEZTB010000001">
    <property type="protein sequence ID" value="CAB4548743.1"/>
    <property type="molecule type" value="Genomic_DNA"/>
</dbReference>